<organism evidence="2 3">
    <name type="scientific">Bacillus manliponensis</name>
    <dbReference type="NCBI Taxonomy" id="574376"/>
    <lineage>
        <taxon>Bacteria</taxon>
        <taxon>Bacillati</taxon>
        <taxon>Bacillota</taxon>
        <taxon>Bacilli</taxon>
        <taxon>Bacillales</taxon>
        <taxon>Bacillaceae</taxon>
        <taxon>Bacillus</taxon>
        <taxon>Bacillus cereus group</taxon>
    </lineage>
</organism>
<dbReference type="eggNOG" id="COG0599">
    <property type="taxonomic scope" value="Bacteria"/>
</dbReference>
<dbReference type="Pfam" id="PF02627">
    <property type="entry name" value="CMD"/>
    <property type="match status" value="1"/>
</dbReference>
<dbReference type="Proteomes" id="UP000027822">
    <property type="component" value="Unassembled WGS sequence"/>
</dbReference>
<protein>
    <submittedName>
        <fullName evidence="2">Alkylhydroperoxidase</fullName>
    </submittedName>
</protein>
<sequence length="110" mass="11994">MADDTLYKLSYLNKLGELKEKSPQVAQKFMQFEHEVFNNGQIPTKTKELIAIAVAHTTGCPYCIEAHVAKYKKLGGTIEEVIEAIAVAAALKAGAAISHSVNAMNAFERN</sequence>
<keyword evidence="3" id="KW-1185">Reference proteome</keyword>
<dbReference type="PANTHER" id="PTHR33930:SF8">
    <property type="entry name" value="4-CARBOXYMUCONOLACTONE DECARBOXYLASE"/>
    <property type="match status" value="1"/>
</dbReference>
<dbReference type="Gene3D" id="1.20.1290.10">
    <property type="entry name" value="AhpD-like"/>
    <property type="match status" value="1"/>
</dbReference>
<evidence type="ECO:0000259" key="1">
    <source>
        <dbReference type="Pfam" id="PF02627"/>
    </source>
</evidence>
<keyword evidence="2" id="KW-0575">Peroxidase</keyword>
<name>A0A073JU86_9BACI</name>
<dbReference type="AlphaFoldDB" id="A0A073JU86"/>
<gene>
    <name evidence="2" type="ORF">BAMA_03620</name>
</gene>
<dbReference type="NCBIfam" id="TIGR00778">
    <property type="entry name" value="ahpD_dom"/>
    <property type="match status" value="1"/>
</dbReference>
<reference evidence="2 3" key="1">
    <citation type="submission" date="2014-06" db="EMBL/GenBank/DDBJ databases">
        <title>Draft genome sequence of Bacillus manliponensis JCM 15802 (MCCC 1A00708).</title>
        <authorList>
            <person name="Lai Q."/>
            <person name="Liu Y."/>
            <person name="Shao Z."/>
        </authorList>
    </citation>
    <scope>NUCLEOTIDE SEQUENCE [LARGE SCALE GENOMIC DNA]</scope>
    <source>
        <strain evidence="2 3">JCM 15802</strain>
    </source>
</reference>
<evidence type="ECO:0000313" key="2">
    <source>
        <dbReference type="EMBL" id="KEK18609.1"/>
    </source>
</evidence>
<dbReference type="SUPFAM" id="SSF69118">
    <property type="entry name" value="AhpD-like"/>
    <property type="match status" value="1"/>
</dbReference>
<dbReference type="InterPro" id="IPR029032">
    <property type="entry name" value="AhpD-like"/>
</dbReference>
<dbReference type="PANTHER" id="PTHR33930">
    <property type="entry name" value="ALKYL HYDROPEROXIDE REDUCTASE AHPD"/>
    <property type="match status" value="1"/>
</dbReference>
<keyword evidence="2" id="KW-0560">Oxidoreductase</keyword>
<dbReference type="EMBL" id="JOTN01000012">
    <property type="protein sequence ID" value="KEK18609.1"/>
    <property type="molecule type" value="Genomic_DNA"/>
</dbReference>
<feature type="domain" description="Carboxymuconolactone decarboxylase-like" evidence="1">
    <location>
        <begin position="23"/>
        <end position="105"/>
    </location>
</feature>
<accession>A0A073JU86</accession>
<dbReference type="InterPro" id="IPR004675">
    <property type="entry name" value="AhpD_core"/>
</dbReference>
<dbReference type="RefSeq" id="WP_034640126.1">
    <property type="nucleotide sequence ID" value="NZ_CBCSJC010000037.1"/>
</dbReference>
<dbReference type="OrthoDB" id="9806086at2"/>
<proteinExistence type="predicted"/>
<evidence type="ECO:0000313" key="3">
    <source>
        <dbReference type="Proteomes" id="UP000027822"/>
    </source>
</evidence>
<dbReference type="InterPro" id="IPR003779">
    <property type="entry name" value="CMD-like"/>
</dbReference>
<comment type="caution">
    <text evidence="2">The sequence shown here is derived from an EMBL/GenBank/DDBJ whole genome shotgun (WGS) entry which is preliminary data.</text>
</comment>
<dbReference type="STRING" id="574376.BAMA_03620"/>
<dbReference type="GO" id="GO:0051920">
    <property type="term" value="F:peroxiredoxin activity"/>
    <property type="evidence" value="ECO:0007669"/>
    <property type="project" value="InterPro"/>
</dbReference>